<dbReference type="Proteomes" id="UP000694421">
    <property type="component" value="Unplaced"/>
</dbReference>
<reference evidence="1" key="2">
    <citation type="submission" date="2025-09" db="UniProtKB">
        <authorList>
            <consortium name="Ensembl"/>
        </authorList>
    </citation>
    <scope>IDENTIFICATION</scope>
</reference>
<dbReference type="Ensembl" id="ENSSMRT00000032559.1">
    <property type="protein sequence ID" value="ENSSMRP00000027897.1"/>
    <property type="gene ID" value="ENSSMRG00000021484.1"/>
</dbReference>
<sequence>MSPQAWIPKLFKKKVCTTFIEQPGEPGGQNGTPWYTRPWTHVVHISFWTNIPTEFYLWTSKMSTCGHFGSPILVHGLDQSGQNVPSAGDA</sequence>
<organism evidence="1 2">
    <name type="scientific">Salvator merianae</name>
    <name type="common">Argentine black and white tegu</name>
    <name type="synonym">Tupinambis merianae</name>
    <dbReference type="NCBI Taxonomy" id="96440"/>
    <lineage>
        <taxon>Eukaryota</taxon>
        <taxon>Metazoa</taxon>
        <taxon>Chordata</taxon>
        <taxon>Craniata</taxon>
        <taxon>Vertebrata</taxon>
        <taxon>Euteleostomi</taxon>
        <taxon>Lepidosauria</taxon>
        <taxon>Squamata</taxon>
        <taxon>Bifurcata</taxon>
        <taxon>Unidentata</taxon>
        <taxon>Episquamata</taxon>
        <taxon>Laterata</taxon>
        <taxon>Teiioidea</taxon>
        <taxon>Teiidae</taxon>
        <taxon>Salvator</taxon>
    </lineage>
</organism>
<keyword evidence="2" id="KW-1185">Reference proteome</keyword>
<reference evidence="1" key="1">
    <citation type="submission" date="2025-08" db="UniProtKB">
        <authorList>
            <consortium name="Ensembl"/>
        </authorList>
    </citation>
    <scope>IDENTIFICATION</scope>
</reference>
<name>A0A8D0E844_SALMN</name>
<dbReference type="AlphaFoldDB" id="A0A8D0E844"/>
<protein>
    <submittedName>
        <fullName evidence="1">Uncharacterized protein</fullName>
    </submittedName>
</protein>
<evidence type="ECO:0000313" key="1">
    <source>
        <dbReference type="Ensembl" id="ENSSMRP00000027897.1"/>
    </source>
</evidence>
<evidence type="ECO:0000313" key="2">
    <source>
        <dbReference type="Proteomes" id="UP000694421"/>
    </source>
</evidence>
<accession>A0A8D0E844</accession>
<proteinExistence type="predicted"/>